<organism evidence="1 2">
    <name type="scientific">Dickeya dadantii (strain 3937)</name>
    <name type="common">Erwinia chrysanthemi (strain 3937)</name>
    <dbReference type="NCBI Taxonomy" id="198628"/>
    <lineage>
        <taxon>Bacteria</taxon>
        <taxon>Pseudomonadati</taxon>
        <taxon>Pseudomonadota</taxon>
        <taxon>Gammaproteobacteria</taxon>
        <taxon>Enterobacterales</taxon>
        <taxon>Pectobacteriaceae</taxon>
        <taxon>Dickeya</taxon>
    </lineage>
</organism>
<evidence type="ECO:0000313" key="2">
    <source>
        <dbReference type="Proteomes" id="UP000006859"/>
    </source>
</evidence>
<reference evidence="1 2" key="1">
    <citation type="journal article" date="2011" name="J. Bacteriol.">
        <title>Genome sequence of the plant-pathogenic bacterium Dickeya dadantii 3937.</title>
        <authorList>
            <person name="Glasner J.D."/>
            <person name="Yang C.H."/>
            <person name="Reverchon S."/>
            <person name="Hugouvieux-Cotte-Pattat N."/>
            <person name="Condemine G."/>
            <person name="Bohin J.P."/>
            <person name="Van Gijsegem F."/>
            <person name="Yang S."/>
            <person name="Franza T."/>
            <person name="Expert D."/>
            <person name="Plunkett G. III"/>
            <person name="San Francisco M.J."/>
            <person name="Charkowski A.O."/>
            <person name="Py B."/>
            <person name="Bell K."/>
            <person name="Rauscher L."/>
            <person name="Rodriguez-Palenzuela P."/>
            <person name="Toussaint A."/>
            <person name="Holeva M.C."/>
            <person name="He S.Y."/>
            <person name="Douet V."/>
            <person name="Boccara M."/>
            <person name="Blanco C."/>
            <person name="Toth I."/>
            <person name="Anderson B.D."/>
            <person name="Biehl B.S."/>
            <person name="Mau B."/>
            <person name="Flynn S.M."/>
            <person name="Barras F."/>
            <person name="Lindeberg M."/>
            <person name="Birch P.R."/>
            <person name="Tsuyumu S."/>
            <person name="Shi X."/>
            <person name="Hibbing M."/>
            <person name="Yap M.N."/>
            <person name="Carpentier M."/>
            <person name="Dassa E."/>
            <person name="Umehara M."/>
            <person name="Kim J.F."/>
            <person name="Rusch M."/>
            <person name="Soni P."/>
            <person name="Mayhew G.F."/>
            <person name="Fouts D.E."/>
            <person name="Gill S.R."/>
            <person name="Blattner F.R."/>
            <person name="Keen N.T."/>
            <person name="Perna N.T."/>
        </authorList>
    </citation>
    <scope>NUCLEOTIDE SEQUENCE [LARGE SCALE GENOMIC DNA]</scope>
    <source>
        <strain evidence="1 2">3937</strain>
    </source>
</reference>
<dbReference type="KEGG" id="ddd:Dda3937_04349"/>
<dbReference type="EMBL" id="CP002038">
    <property type="protein sequence ID" value="ADM99174.1"/>
    <property type="molecule type" value="Genomic_DNA"/>
</dbReference>
<dbReference type="Proteomes" id="UP000006859">
    <property type="component" value="Chromosome"/>
</dbReference>
<name>E0SJK0_DICD3</name>
<gene>
    <name evidence="1" type="ordered locus">Dda3937_04349</name>
</gene>
<dbReference type="HOGENOM" id="CLU_2329253_0_0_6"/>
<sequence length="98" mass="10798">MVVGSLLQFVYRAKQKHLPVFGIKRNRNTVPCHRPDTVKQLNQTVAVSIQKISPPMQHQATLFKVFGDLTLCPLCAKADVTNIGMYSSAGTAQRNMAA</sequence>
<dbReference type="STRING" id="198628.Dda3937_04349"/>
<evidence type="ECO:0000313" key="1">
    <source>
        <dbReference type="EMBL" id="ADM99174.1"/>
    </source>
</evidence>
<protein>
    <recommendedName>
        <fullName evidence="3">Transposase</fullName>
    </recommendedName>
</protein>
<proteinExistence type="predicted"/>
<keyword evidence="2" id="KW-1185">Reference proteome</keyword>
<accession>E0SJK0</accession>
<evidence type="ECO:0008006" key="3">
    <source>
        <dbReference type="Google" id="ProtNLM"/>
    </source>
</evidence>
<dbReference type="AlphaFoldDB" id="E0SJK0"/>
<dbReference type="eggNOG" id="ENOG502ZK7C">
    <property type="taxonomic scope" value="Bacteria"/>
</dbReference>